<dbReference type="PANTHER" id="PTHR33099">
    <property type="entry name" value="FE2OG DIOXYGENASE DOMAIN-CONTAINING PROTEIN"/>
    <property type="match status" value="1"/>
</dbReference>
<accession>A0A4Q9PL20</accession>
<evidence type="ECO:0000256" key="1">
    <source>
        <dbReference type="SAM" id="MobiDB-lite"/>
    </source>
</evidence>
<proteinExistence type="predicted"/>
<organism evidence="2 3">
    <name type="scientific">Dichomitus squalens</name>
    <dbReference type="NCBI Taxonomy" id="114155"/>
    <lineage>
        <taxon>Eukaryota</taxon>
        <taxon>Fungi</taxon>
        <taxon>Dikarya</taxon>
        <taxon>Basidiomycota</taxon>
        <taxon>Agaricomycotina</taxon>
        <taxon>Agaricomycetes</taxon>
        <taxon>Polyporales</taxon>
        <taxon>Polyporaceae</taxon>
        <taxon>Dichomitus</taxon>
    </lineage>
</organism>
<reference evidence="2 3" key="1">
    <citation type="submission" date="2019-01" db="EMBL/GenBank/DDBJ databases">
        <title>Draft genome sequences of three monokaryotic isolates of the white-rot basidiomycete fungus Dichomitus squalens.</title>
        <authorList>
            <consortium name="DOE Joint Genome Institute"/>
            <person name="Lopez S.C."/>
            <person name="Andreopoulos B."/>
            <person name="Pangilinan J."/>
            <person name="Lipzen A."/>
            <person name="Riley R."/>
            <person name="Ahrendt S."/>
            <person name="Ng V."/>
            <person name="Barry K."/>
            <person name="Daum C."/>
            <person name="Grigoriev I.V."/>
            <person name="Hilden K.S."/>
            <person name="Makela M.R."/>
            <person name="de Vries R.P."/>
        </authorList>
    </citation>
    <scope>NUCLEOTIDE SEQUENCE [LARGE SCALE GENOMIC DNA]</scope>
    <source>
        <strain evidence="2 3">CBS 464.89</strain>
    </source>
</reference>
<gene>
    <name evidence="2" type="ORF">BD310DRAFT_969566</name>
</gene>
<dbReference type="EMBL" id="ML145180">
    <property type="protein sequence ID" value="TBU54834.1"/>
    <property type="molecule type" value="Genomic_DNA"/>
</dbReference>
<feature type="compositionally biased region" description="Low complexity" evidence="1">
    <location>
        <begin position="161"/>
        <end position="172"/>
    </location>
</feature>
<dbReference type="STRING" id="114155.A0A4Q9PL20"/>
<evidence type="ECO:0000313" key="2">
    <source>
        <dbReference type="EMBL" id="TBU54834.1"/>
    </source>
</evidence>
<feature type="region of interest" description="Disordered" evidence="1">
    <location>
        <begin position="152"/>
        <end position="175"/>
    </location>
</feature>
<sequence length="414" mass="46013">MPPLSDSDFTLFYGKEGDAHHPATYGVGGNNVYDETYRKAGKLDKTDFALGFDVNRSDSIDVVRTELFVESRDKPVAKDIRVDLYKLNVYGATSLTFLGIGQNAFFTPHVDTPRSELMFGSLVIIFPTPYKGGELMLRRPGRKEVQHWELDSSALLEEETQPSSATSSTKSCPSPPGTVCQSVTYNLFHAGGKDSPSSHAIARSMPTNESTFQHTLSSVLDDPMFLPDGGNLMSGLAHTYPLAKSYPDVEAAKQALKNVEPHLKASDGVILRVLRKLSLDASLKIVYEARDSQFAGEMCYVMFDRVIKLPDNDHMIEGTASEYLEEEEGGQPVMAAGIRDHQIVRLAERMDKAKPIAVHWVTGNPKVEQEAEWVRREDPDVRQRSDHRGCVLADLDLRSCRSQGTMRGCEQRVR</sequence>
<dbReference type="AlphaFoldDB" id="A0A4Q9PL20"/>
<dbReference type="Proteomes" id="UP000292082">
    <property type="component" value="Unassembled WGS sequence"/>
</dbReference>
<dbReference type="PANTHER" id="PTHR33099:SF7">
    <property type="entry name" value="MYND-TYPE DOMAIN-CONTAINING PROTEIN"/>
    <property type="match status" value="1"/>
</dbReference>
<keyword evidence="3" id="KW-1185">Reference proteome</keyword>
<name>A0A4Q9PL20_9APHY</name>
<evidence type="ECO:0000313" key="3">
    <source>
        <dbReference type="Proteomes" id="UP000292082"/>
    </source>
</evidence>
<protein>
    <submittedName>
        <fullName evidence="2">Uncharacterized protein</fullName>
    </submittedName>
</protein>